<evidence type="ECO:0000256" key="3">
    <source>
        <dbReference type="PROSITE-ProRule" id="PRU00023"/>
    </source>
</evidence>
<evidence type="ECO:0000256" key="2">
    <source>
        <dbReference type="ARBA" id="ARBA00023043"/>
    </source>
</evidence>
<dbReference type="Pfam" id="PF12796">
    <property type="entry name" value="Ank_2"/>
    <property type="match status" value="1"/>
</dbReference>
<keyword evidence="1" id="KW-0677">Repeat</keyword>
<dbReference type="PANTHER" id="PTHR24198:SF165">
    <property type="entry name" value="ANKYRIN REPEAT-CONTAINING PROTEIN-RELATED"/>
    <property type="match status" value="1"/>
</dbReference>
<name>A0A8H6DZM2_COCSA</name>
<feature type="repeat" description="ANK" evidence="3">
    <location>
        <begin position="572"/>
        <end position="604"/>
    </location>
</feature>
<feature type="compositionally biased region" description="Acidic residues" evidence="4">
    <location>
        <begin position="1178"/>
        <end position="1189"/>
    </location>
</feature>
<keyword evidence="2 3" id="KW-0040">ANK repeat</keyword>
<gene>
    <name evidence="5" type="ORF">GGP41_006698</name>
</gene>
<accession>A0A8H6DZM2</accession>
<protein>
    <recommendedName>
        <fullName evidence="7">Ankyrin repeat protein</fullName>
    </recommendedName>
</protein>
<dbReference type="Proteomes" id="UP000624244">
    <property type="component" value="Unassembled WGS sequence"/>
</dbReference>
<evidence type="ECO:0000313" key="6">
    <source>
        <dbReference type="Proteomes" id="UP000624244"/>
    </source>
</evidence>
<feature type="compositionally biased region" description="Basic and acidic residues" evidence="4">
    <location>
        <begin position="597"/>
        <end position="609"/>
    </location>
</feature>
<evidence type="ECO:0000256" key="1">
    <source>
        <dbReference type="ARBA" id="ARBA00022737"/>
    </source>
</evidence>
<dbReference type="InterPro" id="IPR036770">
    <property type="entry name" value="Ankyrin_rpt-contain_sf"/>
</dbReference>
<dbReference type="PROSITE" id="PS50297">
    <property type="entry name" value="ANK_REP_REGION"/>
    <property type="match status" value="3"/>
</dbReference>
<dbReference type="Pfam" id="PF26128">
    <property type="entry name" value="Gad2"/>
    <property type="match status" value="1"/>
</dbReference>
<comment type="caution">
    <text evidence="5">The sequence shown here is derived from an EMBL/GenBank/DDBJ whole genome shotgun (WGS) entry which is preliminary data.</text>
</comment>
<sequence>MKGQQQISTSMELPPLPAKHDDWIAHVSSHPDKPLPELIAPYQEYDAKLRKVFAQQPEHPALAIPNVVPIFSGHEHELRVRARNLADETEAERQRYIMPLSKAERKPNGSPAVVTSLSDFQTNFQLFSESSIVDLDWSNVVAAGSSVVTSLLPVSEQHKSSKRALREYYHQNLAPASDVDLFLYGLSEEQAIEKIKQIEQRIKDSILTETTTIRTKNAITIASQYPTRHVQIVLRIYRSISEILTGFDVDCSCVAYDGKQVYASPRALAAFMTQVNTIDLTRRSPSYENRLSKYARRGFEVYWPLLDRSRIDPTLFERSFGRTLGLARLLVLEKLPSSTAREAYVNERRTERGRPRIDQRPTRKLRGNMKDMHEEDVAEWVETDEVSNYHTFTIPYGPKYSARKIERLLYAKDLLLNAEWNRPKTRETALHRHPAFFGNATDVIVDCCGYCPKPVTPEEEEIAAEEGKIYVSGNLSFMKDDPGRQAIGSFHPLTDDDWTDMAYVGNTARLCRAIVDCDLEHVQDWLSQEGADPNQRDYTGRTPLHLAVTTSTLEVVQALIDAGARLVSRLFDGKTALHLAAMRGETEMARALLTRSEANEEKEAEKEAFKQTQHKVPKEGSNVVSAELEEENDTDEDEANSLDEESENDDAMTEGSFVKIRSQETQSQNTLPEDVDGEPDIYDINVLAWDAPVSALHLAIANGHVHTVKMLVQDFGADVLLPIKLVNSHDKSPRAAILPLVLALHLPPEKAKDMTKLLISLGASPAQADVDNMTALSYFAAYGKDLVQTMISSNRPAAERAANHLSWSNSGYQPDVKSILNTAIKGSDPETVELLLELGAKPEIDFDTYISSVKSNVHMRSDTERNMWYFREGFEQPVFTALHSDLPSVVEMLLDAGADINCLSESAWRKRHYPENLQNDAGTLLDSVRKRIKSLRVFTTMGKIDGVDGQLSSTGWTDNIIYYSQTLPIPLQDEAHYLQHYKPGTYSHLVVRKQIEDARTKYEKDLKRHQEWVEPEKEPKGTAEKKAAVESLVEEFEVLERRLVERGAKTLEELHPELVGPEIPPPNYYHHYRENPKPWSQNLTFRLPDLTEERRKAYVELFEACWKGDLATIRMLTLAIWGDNQTPLQIAVKDSEDFSPLSVALLRKHYDIATAILKIAQAQYSSEQKPSARHIIQQDDEDDSSTDDDQDEIEIYSEIVNDQFTIENVGEVQSQVRSTIQPLEMINWGCPMFEFIANDSSSSRLEILGGDQSQENRGKNIGQPRNLFQFAIYLDDANLFDFLISKCEEYTRLDSSASDDTSPKFFTFSEIDFLYAIRLGRVQLLEKIIKSTGAGFPLNDLVQKSGIEIPMKPRYYQGLSVHGKKRADWANAGRDTSDKVRDMQHPPLLCAAHCGNLQSVEWFLSDSPLRCYLQFADSHRDDVRIQNLGKTKGGLEASITKWLGLNSHLLLHCAVLSQKSEETLYLLRQLCKSHPEVLEKRSVNGMTPLHLAFALHRVEMAKILIEAGADQTTRNNEGDNIVHSILEFYQACKVKTSVIREMLDLIDTRLIPSLFLERTQSAPGAATPLARWVHVNVQSREYSFDKEKHEETLKLLLEFSKGEDLGIINGDGDTPVHAVVRYRADTLLRVMLDQRPQTLFFENASGRTPFEIAEDSYLSEKVFSNPPPLSPPQRLADPRQFGALYYRRRNAKGILGRDPESFIESPREHRSSITELLQICKDSAAQQSQGRKRKLVSLVEANEVAKRLAARTGTRYVRAQRDEQQVIDGEDEEKTTRSDEVTDWLSFELR</sequence>
<reference evidence="5" key="1">
    <citation type="submission" date="2019-11" db="EMBL/GenBank/DDBJ databases">
        <title>Bipolaris sorokiniana Genome sequencing.</title>
        <authorList>
            <person name="Wang H."/>
        </authorList>
    </citation>
    <scope>NUCLEOTIDE SEQUENCE</scope>
</reference>
<dbReference type="SMART" id="SM00248">
    <property type="entry name" value="ANK"/>
    <property type="match status" value="11"/>
</dbReference>
<dbReference type="PANTHER" id="PTHR24198">
    <property type="entry name" value="ANKYRIN REPEAT AND PROTEIN KINASE DOMAIN-CONTAINING PROTEIN"/>
    <property type="match status" value="1"/>
</dbReference>
<dbReference type="SUPFAM" id="SSF48403">
    <property type="entry name" value="Ankyrin repeat"/>
    <property type="match status" value="3"/>
</dbReference>
<dbReference type="EMBL" id="WNKQ01000001">
    <property type="protein sequence ID" value="KAF5853922.1"/>
    <property type="molecule type" value="Genomic_DNA"/>
</dbReference>
<dbReference type="InterPro" id="IPR002110">
    <property type="entry name" value="Ankyrin_rpt"/>
</dbReference>
<feature type="region of interest" description="Disordered" evidence="4">
    <location>
        <begin position="596"/>
        <end position="652"/>
    </location>
</feature>
<dbReference type="PROSITE" id="PS50088">
    <property type="entry name" value="ANK_REPEAT"/>
    <property type="match status" value="3"/>
</dbReference>
<evidence type="ECO:0000313" key="5">
    <source>
        <dbReference type="EMBL" id="KAF5853922.1"/>
    </source>
</evidence>
<feature type="repeat" description="ANK" evidence="3">
    <location>
        <begin position="1484"/>
        <end position="1516"/>
    </location>
</feature>
<dbReference type="OMA" id="ETDWTEM"/>
<feature type="compositionally biased region" description="Acidic residues" evidence="4">
    <location>
        <begin position="627"/>
        <end position="652"/>
    </location>
</feature>
<dbReference type="Pfam" id="PF00023">
    <property type="entry name" value="Ank"/>
    <property type="match status" value="2"/>
</dbReference>
<dbReference type="PRINTS" id="PR01415">
    <property type="entry name" value="ANKYRIN"/>
</dbReference>
<organism evidence="5 6">
    <name type="scientific">Cochliobolus sativus</name>
    <name type="common">Common root rot and spot blotch fungus</name>
    <name type="synonym">Bipolaris sorokiniana</name>
    <dbReference type="NCBI Taxonomy" id="45130"/>
    <lineage>
        <taxon>Eukaryota</taxon>
        <taxon>Fungi</taxon>
        <taxon>Dikarya</taxon>
        <taxon>Ascomycota</taxon>
        <taxon>Pezizomycotina</taxon>
        <taxon>Dothideomycetes</taxon>
        <taxon>Pleosporomycetidae</taxon>
        <taxon>Pleosporales</taxon>
        <taxon>Pleosporineae</taxon>
        <taxon>Pleosporaceae</taxon>
        <taxon>Bipolaris</taxon>
    </lineage>
</organism>
<evidence type="ECO:0008006" key="7">
    <source>
        <dbReference type="Google" id="ProtNLM"/>
    </source>
</evidence>
<evidence type="ECO:0000256" key="4">
    <source>
        <dbReference type="SAM" id="MobiDB-lite"/>
    </source>
</evidence>
<feature type="region of interest" description="Disordered" evidence="4">
    <location>
        <begin position="1168"/>
        <end position="1189"/>
    </location>
</feature>
<feature type="repeat" description="ANK" evidence="3">
    <location>
        <begin position="539"/>
        <end position="566"/>
    </location>
</feature>
<dbReference type="Gene3D" id="1.25.40.20">
    <property type="entry name" value="Ankyrin repeat-containing domain"/>
    <property type="match status" value="3"/>
</dbReference>
<proteinExistence type="predicted"/>